<sequence>MQFRCPSQFVIDHFTQFAWQVGQCKVNADSSLTIAKVDLERLNPKHKEAAIQMFTNIKSALNNKINTSDWMAKEDVVQTMEKVKNVNASIGSPPHMWNITKENETFIYIRELNEKKYFENNLICAESAVLNNLRRLFDNDPHKWSMSPIEAFQVLDKLSPDK</sequence>
<dbReference type="Pfam" id="PF05649">
    <property type="entry name" value="Peptidase_M13_N"/>
    <property type="match status" value="1"/>
</dbReference>
<accession>A0ABC9HFK0</accession>
<dbReference type="EMBL" id="CANUEZ050000202">
    <property type="protein sequence ID" value="CAM0512248.1"/>
    <property type="molecule type" value="Genomic_DNA"/>
</dbReference>
<evidence type="ECO:0000313" key="2">
    <source>
        <dbReference type="EMBL" id="CAM0512248.1"/>
    </source>
</evidence>
<dbReference type="InterPro" id="IPR008753">
    <property type="entry name" value="Peptidase_M13_N"/>
</dbReference>
<dbReference type="Gene3D" id="3.40.390.10">
    <property type="entry name" value="Collagenase (Catalytic Domain)"/>
    <property type="match status" value="1"/>
</dbReference>
<name>A0ABC9HFK0_FASHE</name>
<evidence type="ECO:0000259" key="1">
    <source>
        <dbReference type="Pfam" id="PF05649"/>
    </source>
</evidence>
<organism evidence="2 3">
    <name type="scientific">Fasciola hepatica</name>
    <name type="common">Liver fluke</name>
    <dbReference type="NCBI Taxonomy" id="6192"/>
    <lineage>
        <taxon>Eukaryota</taxon>
        <taxon>Metazoa</taxon>
        <taxon>Spiralia</taxon>
        <taxon>Lophotrochozoa</taxon>
        <taxon>Platyhelminthes</taxon>
        <taxon>Trematoda</taxon>
        <taxon>Digenea</taxon>
        <taxon>Plagiorchiida</taxon>
        <taxon>Echinostomata</taxon>
        <taxon>Echinostomatoidea</taxon>
        <taxon>Fasciolidae</taxon>
        <taxon>Fasciola</taxon>
    </lineage>
</organism>
<keyword evidence="3" id="KW-1185">Reference proteome</keyword>
<feature type="domain" description="Peptidase M13 N-terminal" evidence="1">
    <location>
        <begin position="42"/>
        <end position="93"/>
    </location>
</feature>
<gene>
    <name evidence="2" type="ORF">FHB240107_LOCUS6590</name>
</gene>
<dbReference type="AlphaFoldDB" id="A0ABC9HFK0"/>
<protein>
    <recommendedName>
        <fullName evidence="1">Peptidase M13 N-terminal domain-containing protein</fullName>
    </recommendedName>
</protein>
<dbReference type="Proteomes" id="UP001189180">
    <property type="component" value="Unassembled WGS sequence"/>
</dbReference>
<reference evidence="2 3" key="1">
    <citation type="submission" date="2024-08" db="EMBL/GenBank/DDBJ databases">
        <authorList>
            <person name="Paterson S."/>
        </authorList>
    </citation>
    <scope>NUCLEOTIDE SEQUENCE [LARGE SCALE GENOMIC DNA]</scope>
</reference>
<proteinExistence type="predicted"/>
<dbReference type="SUPFAM" id="SSF55486">
    <property type="entry name" value="Metalloproteases ('zincins'), catalytic domain"/>
    <property type="match status" value="1"/>
</dbReference>
<comment type="caution">
    <text evidence="2">The sequence shown here is derived from an EMBL/GenBank/DDBJ whole genome shotgun (WGS) entry which is preliminary data.</text>
</comment>
<dbReference type="InterPro" id="IPR024079">
    <property type="entry name" value="MetalloPept_cat_dom_sf"/>
</dbReference>
<evidence type="ECO:0000313" key="3">
    <source>
        <dbReference type="Proteomes" id="UP001189180"/>
    </source>
</evidence>